<dbReference type="Proteomes" id="UP000639772">
    <property type="component" value="Unassembled WGS sequence"/>
</dbReference>
<dbReference type="OrthoDB" id="5572108at2759"/>
<reference evidence="1 2" key="1">
    <citation type="journal article" date="2020" name="Nat. Food">
        <title>A phased Vanilla planifolia genome enables genetic improvement of flavour and production.</title>
        <authorList>
            <person name="Hasing T."/>
            <person name="Tang H."/>
            <person name="Brym M."/>
            <person name="Khazi F."/>
            <person name="Huang T."/>
            <person name="Chambers A.H."/>
        </authorList>
    </citation>
    <scope>NUCLEOTIDE SEQUENCE [LARGE SCALE GENOMIC DNA]</scope>
    <source>
        <tissue evidence="1">Leaf</tissue>
    </source>
</reference>
<dbReference type="EMBL" id="JADCNM010000004">
    <property type="protein sequence ID" value="KAG0486153.1"/>
    <property type="molecule type" value="Genomic_DNA"/>
</dbReference>
<dbReference type="Gene3D" id="3.30.420.40">
    <property type="match status" value="1"/>
</dbReference>
<dbReference type="InterPro" id="IPR043129">
    <property type="entry name" value="ATPase_NBD"/>
</dbReference>
<sequence length="113" mass="13141">MGLFYPTLFIPDEYPPPPRTWFNDYEDMLEDTWNVDLTRRSEMSDGLLVEWLLTDGLVPMVEDRVLHAIPSNEAIDTVEVLQSRSDPLFVSWKGGTILAILDFSRDAWIHRED</sequence>
<organism evidence="1 2">
    <name type="scientific">Vanilla planifolia</name>
    <name type="common">Vanilla</name>
    <dbReference type="NCBI Taxonomy" id="51239"/>
    <lineage>
        <taxon>Eukaryota</taxon>
        <taxon>Viridiplantae</taxon>
        <taxon>Streptophyta</taxon>
        <taxon>Embryophyta</taxon>
        <taxon>Tracheophyta</taxon>
        <taxon>Spermatophyta</taxon>
        <taxon>Magnoliopsida</taxon>
        <taxon>Liliopsida</taxon>
        <taxon>Asparagales</taxon>
        <taxon>Orchidaceae</taxon>
        <taxon>Vanilloideae</taxon>
        <taxon>Vanilleae</taxon>
        <taxon>Vanilla</taxon>
    </lineage>
</organism>
<evidence type="ECO:0000313" key="1">
    <source>
        <dbReference type="EMBL" id="KAG0486153.1"/>
    </source>
</evidence>
<accession>A0A835RGW8</accession>
<dbReference type="AlphaFoldDB" id="A0A835RGW8"/>
<proteinExistence type="predicted"/>
<comment type="caution">
    <text evidence="1">The sequence shown here is derived from an EMBL/GenBank/DDBJ whole genome shotgun (WGS) entry which is preliminary data.</text>
</comment>
<evidence type="ECO:0000313" key="2">
    <source>
        <dbReference type="Proteomes" id="UP000639772"/>
    </source>
</evidence>
<protein>
    <submittedName>
        <fullName evidence="1">Uncharacterized protein</fullName>
    </submittedName>
</protein>
<gene>
    <name evidence="1" type="ORF">HPP92_008248</name>
</gene>
<name>A0A835RGW8_VANPL</name>
<dbReference type="SUPFAM" id="SSF53067">
    <property type="entry name" value="Actin-like ATPase domain"/>
    <property type="match status" value="1"/>
</dbReference>